<proteinExistence type="predicted"/>
<gene>
    <name evidence="1" type="ORF">DPMN_155597</name>
</gene>
<accession>A0A9D4J804</accession>
<name>A0A9D4J804_DREPO</name>
<sequence length="55" mass="6060">MATSATLLVPKFDGFAFHIVSVERAVFAAFATADLRYHSAQACVPWRSLQLCCKL</sequence>
<evidence type="ECO:0000313" key="2">
    <source>
        <dbReference type="Proteomes" id="UP000828390"/>
    </source>
</evidence>
<dbReference type="AlphaFoldDB" id="A0A9D4J804"/>
<keyword evidence="2" id="KW-1185">Reference proteome</keyword>
<evidence type="ECO:0000313" key="1">
    <source>
        <dbReference type="EMBL" id="KAH3801935.1"/>
    </source>
</evidence>
<reference evidence="1" key="1">
    <citation type="journal article" date="2019" name="bioRxiv">
        <title>The Genome of the Zebra Mussel, Dreissena polymorpha: A Resource for Invasive Species Research.</title>
        <authorList>
            <person name="McCartney M.A."/>
            <person name="Auch B."/>
            <person name="Kono T."/>
            <person name="Mallez S."/>
            <person name="Zhang Y."/>
            <person name="Obille A."/>
            <person name="Becker A."/>
            <person name="Abrahante J.E."/>
            <person name="Garbe J."/>
            <person name="Badalamenti J.P."/>
            <person name="Herman A."/>
            <person name="Mangelson H."/>
            <person name="Liachko I."/>
            <person name="Sullivan S."/>
            <person name="Sone E.D."/>
            <person name="Koren S."/>
            <person name="Silverstein K.A.T."/>
            <person name="Beckman K.B."/>
            <person name="Gohl D.M."/>
        </authorList>
    </citation>
    <scope>NUCLEOTIDE SEQUENCE</scope>
    <source>
        <strain evidence="1">Duluth1</strain>
        <tissue evidence="1">Whole animal</tissue>
    </source>
</reference>
<organism evidence="1 2">
    <name type="scientific">Dreissena polymorpha</name>
    <name type="common">Zebra mussel</name>
    <name type="synonym">Mytilus polymorpha</name>
    <dbReference type="NCBI Taxonomy" id="45954"/>
    <lineage>
        <taxon>Eukaryota</taxon>
        <taxon>Metazoa</taxon>
        <taxon>Spiralia</taxon>
        <taxon>Lophotrochozoa</taxon>
        <taxon>Mollusca</taxon>
        <taxon>Bivalvia</taxon>
        <taxon>Autobranchia</taxon>
        <taxon>Heteroconchia</taxon>
        <taxon>Euheterodonta</taxon>
        <taxon>Imparidentia</taxon>
        <taxon>Neoheterodontei</taxon>
        <taxon>Myida</taxon>
        <taxon>Dreissenoidea</taxon>
        <taxon>Dreissenidae</taxon>
        <taxon>Dreissena</taxon>
    </lineage>
</organism>
<reference evidence="1" key="2">
    <citation type="submission" date="2020-11" db="EMBL/GenBank/DDBJ databases">
        <authorList>
            <person name="McCartney M.A."/>
            <person name="Auch B."/>
            <person name="Kono T."/>
            <person name="Mallez S."/>
            <person name="Becker A."/>
            <person name="Gohl D.M."/>
            <person name="Silverstein K.A.T."/>
            <person name="Koren S."/>
            <person name="Bechman K.B."/>
            <person name="Herman A."/>
            <person name="Abrahante J.E."/>
            <person name="Garbe J."/>
        </authorList>
    </citation>
    <scope>NUCLEOTIDE SEQUENCE</scope>
    <source>
        <strain evidence="1">Duluth1</strain>
        <tissue evidence="1">Whole animal</tissue>
    </source>
</reference>
<dbReference type="Proteomes" id="UP000828390">
    <property type="component" value="Unassembled WGS sequence"/>
</dbReference>
<comment type="caution">
    <text evidence="1">The sequence shown here is derived from an EMBL/GenBank/DDBJ whole genome shotgun (WGS) entry which is preliminary data.</text>
</comment>
<dbReference type="EMBL" id="JAIWYP010000007">
    <property type="protein sequence ID" value="KAH3801935.1"/>
    <property type="molecule type" value="Genomic_DNA"/>
</dbReference>
<protein>
    <submittedName>
        <fullName evidence="1">Uncharacterized protein</fullName>
    </submittedName>
</protein>